<gene>
    <name evidence="2" type="ORF">SAMN05192540_3129</name>
</gene>
<accession>A0A1H4SDH4</accession>
<dbReference type="RefSeq" id="WP_074673892.1">
    <property type="nucleotide sequence ID" value="NZ_FNTB01000001.1"/>
</dbReference>
<dbReference type="OrthoDB" id="9806189at2"/>
<dbReference type="Gene3D" id="3.30.70.100">
    <property type="match status" value="1"/>
</dbReference>
<dbReference type="Pfam" id="PF03992">
    <property type="entry name" value="ABM"/>
    <property type="match status" value="1"/>
</dbReference>
<evidence type="ECO:0000313" key="2">
    <source>
        <dbReference type="EMBL" id="SEC42094.1"/>
    </source>
</evidence>
<dbReference type="InterPro" id="IPR050744">
    <property type="entry name" value="AI-2_Isomerase_LsrG"/>
</dbReference>
<dbReference type="InterPro" id="IPR011008">
    <property type="entry name" value="Dimeric_a/b-barrel"/>
</dbReference>
<dbReference type="PANTHER" id="PTHR33336">
    <property type="entry name" value="QUINOL MONOOXYGENASE YGIN-RELATED"/>
    <property type="match status" value="1"/>
</dbReference>
<dbReference type="GO" id="GO:0004497">
    <property type="term" value="F:monooxygenase activity"/>
    <property type="evidence" value="ECO:0007669"/>
    <property type="project" value="UniProtKB-KW"/>
</dbReference>
<dbReference type="EMBL" id="FNTB01000001">
    <property type="protein sequence ID" value="SEC42094.1"/>
    <property type="molecule type" value="Genomic_DNA"/>
</dbReference>
<evidence type="ECO:0000259" key="1">
    <source>
        <dbReference type="PROSITE" id="PS51725"/>
    </source>
</evidence>
<name>A0A1H4SDH4_9FLAO</name>
<dbReference type="Proteomes" id="UP000183038">
    <property type="component" value="Unassembled WGS sequence"/>
</dbReference>
<dbReference type="SUPFAM" id="SSF54909">
    <property type="entry name" value="Dimeric alpha+beta barrel"/>
    <property type="match status" value="1"/>
</dbReference>
<reference evidence="2 3" key="1">
    <citation type="submission" date="2016-10" db="EMBL/GenBank/DDBJ databases">
        <authorList>
            <person name="de Groot N.N."/>
        </authorList>
    </citation>
    <scope>NUCLEOTIDE SEQUENCE [LARGE SCALE GENOMIC DNA]</scope>
    <source>
        <strain evidence="2 3">MAR_2009_71</strain>
    </source>
</reference>
<proteinExistence type="predicted"/>
<feature type="domain" description="ABM" evidence="1">
    <location>
        <begin position="6"/>
        <end position="94"/>
    </location>
</feature>
<evidence type="ECO:0000313" key="3">
    <source>
        <dbReference type="Proteomes" id="UP000183038"/>
    </source>
</evidence>
<dbReference type="InterPro" id="IPR007138">
    <property type="entry name" value="ABM_dom"/>
</dbReference>
<dbReference type="AlphaFoldDB" id="A0A1H4SDH4"/>
<protein>
    <submittedName>
        <fullName evidence="2">Quinol monooxygenase YgiN</fullName>
    </submittedName>
</protein>
<dbReference type="PANTHER" id="PTHR33336:SF3">
    <property type="entry name" value="ABM DOMAIN-CONTAINING PROTEIN"/>
    <property type="match status" value="1"/>
</dbReference>
<organism evidence="2 3">
    <name type="scientific">Maribacter dokdonensis</name>
    <dbReference type="NCBI Taxonomy" id="320912"/>
    <lineage>
        <taxon>Bacteria</taxon>
        <taxon>Pseudomonadati</taxon>
        <taxon>Bacteroidota</taxon>
        <taxon>Flavobacteriia</taxon>
        <taxon>Flavobacteriales</taxon>
        <taxon>Flavobacteriaceae</taxon>
        <taxon>Maribacter</taxon>
    </lineage>
</organism>
<keyword evidence="2" id="KW-0560">Oxidoreductase</keyword>
<keyword evidence="2" id="KW-0503">Monooxygenase</keyword>
<dbReference type="PROSITE" id="PS51725">
    <property type="entry name" value="ABM"/>
    <property type="match status" value="1"/>
</dbReference>
<sequence length="99" mass="11651">MKKSYLTLVVHILVKEAYREEIKAELLKLISPTRGEEGCIAYDLHQDNDNPNLFLFHEKWVNQEYLTKHSQSEHIAAYRIISKDKLENVTAYKMTELTN</sequence>